<keyword evidence="2" id="KW-1133">Transmembrane helix</keyword>
<keyword evidence="2" id="KW-0812">Transmembrane</keyword>
<protein>
    <recommendedName>
        <fullName evidence="3">DUF3533 domain-containing protein</fullName>
    </recommendedName>
</protein>
<feature type="region of interest" description="Disordered" evidence="1">
    <location>
        <begin position="425"/>
        <end position="449"/>
    </location>
</feature>
<proteinExistence type="predicted"/>
<evidence type="ECO:0000256" key="1">
    <source>
        <dbReference type="SAM" id="MobiDB-lite"/>
    </source>
</evidence>
<evidence type="ECO:0000313" key="4">
    <source>
        <dbReference type="EMBL" id="KAJ1917858.1"/>
    </source>
</evidence>
<dbReference type="PANTHER" id="PTHR34814">
    <property type="entry name" value="NITROSOGUANIDINE RESISTANCE PROTEIN SNG1"/>
    <property type="match status" value="1"/>
</dbReference>
<evidence type="ECO:0000256" key="2">
    <source>
        <dbReference type="SAM" id="Phobius"/>
    </source>
</evidence>
<evidence type="ECO:0000313" key="5">
    <source>
        <dbReference type="Proteomes" id="UP001150538"/>
    </source>
</evidence>
<feature type="transmembrane region" description="Helical" evidence="2">
    <location>
        <begin position="305"/>
        <end position="326"/>
    </location>
</feature>
<feature type="transmembrane region" description="Helical" evidence="2">
    <location>
        <begin position="230"/>
        <end position="250"/>
    </location>
</feature>
<dbReference type="OrthoDB" id="2140105at2759"/>
<dbReference type="Proteomes" id="UP001150538">
    <property type="component" value="Unassembled WGS sequence"/>
</dbReference>
<evidence type="ECO:0000259" key="3">
    <source>
        <dbReference type="Pfam" id="PF12051"/>
    </source>
</evidence>
<feature type="transmembrane region" description="Helical" evidence="2">
    <location>
        <begin position="333"/>
        <end position="353"/>
    </location>
</feature>
<accession>A0A9W7ZWX8</accession>
<sequence length="449" mass="51102">MFLVKPDGGPKVPIYHSSVKGLRRLIEKNMLKMMLVLTAILWLLLALTNGPIYAQDKYIYRVKVSVVDFDKTQQSGMIKELILSMGYNGTNPQMPTIIDRSDDSDWSSHDKISKGLRSNQAWAAWVIEKGFGESLASALYNGTEYQPQKMGRLYLSDTHPYFALVRVQGTVEQMEVAVESYSRALVLKQLLAQAEGDAKAIARANPAALAKPFAVTVENVAFFSYPISNFVMSIAISMNLVLCFIPSNMWKGVFAPFWKNVKVWQAVGYNFLFSLLWLLYTSMTISLIVLAFHKNSEWDWSAGNFFGLWGILALGNLPDFLWVLIFQSFVTPLWAVPMYVILLFLNIPSTLYGPDLSHQFFRWYYAMPFYNTSVNIRTMFLHSDYVLYRSIVIPFAWTILFVPIATWLMIRRARLMREGKINAMNMKVPQPPSDTPAARQPSPSHDQSA</sequence>
<name>A0A9W7ZWX8_9FUNG</name>
<feature type="transmembrane region" description="Helical" evidence="2">
    <location>
        <begin position="386"/>
        <end position="410"/>
    </location>
</feature>
<dbReference type="InterPro" id="IPR022703">
    <property type="entry name" value="DUF3533"/>
</dbReference>
<gene>
    <name evidence="4" type="ORF">H4219_002968</name>
</gene>
<dbReference type="Pfam" id="PF12051">
    <property type="entry name" value="DUF3533"/>
    <property type="match status" value="1"/>
</dbReference>
<dbReference type="PANTHER" id="PTHR34814:SF2">
    <property type="entry name" value="DUF3533 DOMAIN-CONTAINING PROTEIN"/>
    <property type="match status" value="1"/>
</dbReference>
<dbReference type="EMBL" id="JANBPU010000060">
    <property type="protein sequence ID" value="KAJ1917858.1"/>
    <property type="molecule type" value="Genomic_DNA"/>
</dbReference>
<comment type="caution">
    <text evidence="4">The sequence shown here is derived from an EMBL/GenBank/DDBJ whole genome shotgun (WGS) entry which is preliminary data.</text>
</comment>
<keyword evidence="5" id="KW-1185">Reference proteome</keyword>
<feature type="transmembrane region" description="Helical" evidence="2">
    <location>
        <begin position="271"/>
        <end position="293"/>
    </location>
</feature>
<dbReference type="GO" id="GO:0016020">
    <property type="term" value="C:membrane"/>
    <property type="evidence" value="ECO:0007669"/>
    <property type="project" value="TreeGrafter"/>
</dbReference>
<keyword evidence="2" id="KW-0472">Membrane</keyword>
<dbReference type="AlphaFoldDB" id="A0A9W7ZWX8"/>
<reference evidence="4" key="1">
    <citation type="submission" date="2022-07" db="EMBL/GenBank/DDBJ databases">
        <title>Phylogenomic reconstructions and comparative analyses of Kickxellomycotina fungi.</title>
        <authorList>
            <person name="Reynolds N.K."/>
            <person name="Stajich J.E."/>
            <person name="Barry K."/>
            <person name="Grigoriev I.V."/>
            <person name="Crous P."/>
            <person name="Smith M.E."/>
        </authorList>
    </citation>
    <scope>NUCLEOTIDE SEQUENCE</scope>
    <source>
        <strain evidence="4">NBRC 100468</strain>
    </source>
</reference>
<dbReference type="InterPro" id="IPR053001">
    <property type="entry name" value="MNNG_permease-like"/>
</dbReference>
<organism evidence="4 5">
    <name type="scientific">Mycoemilia scoparia</name>
    <dbReference type="NCBI Taxonomy" id="417184"/>
    <lineage>
        <taxon>Eukaryota</taxon>
        <taxon>Fungi</taxon>
        <taxon>Fungi incertae sedis</taxon>
        <taxon>Zoopagomycota</taxon>
        <taxon>Kickxellomycotina</taxon>
        <taxon>Kickxellomycetes</taxon>
        <taxon>Kickxellales</taxon>
        <taxon>Kickxellaceae</taxon>
        <taxon>Mycoemilia</taxon>
    </lineage>
</organism>
<feature type="domain" description="DUF3533" evidence="3">
    <location>
        <begin position="34"/>
        <end position="400"/>
    </location>
</feature>